<proteinExistence type="predicted"/>
<keyword evidence="2" id="KW-1185">Reference proteome</keyword>
<evidence type="ECO:0000313" key="1">
    <source>
        <dbReference type="EMBL" id="OXV07057.1"/>
    </source>
</evidence>
<dbReference type="PANTHER" id="PTHR37535">
    <property type="entry name" value="FLUG DOMAIN PROTEIN"/>
    <property type="match status" value="1"/>
</dbReference>
<dbReference type="InterPro" id="IPR021842">
    <property type="entry name" value="DUF3435"/>
</dbReference>
<gene>
    <name evidence="1" type="ORF">Egran_05176</name>
</gene>
<sequence length="212" mass="24958">MLSRPPLKDLGRDAGFEDELDHYNYRRWTANGANRNFTSQERKRVLGQSGDGVFERHYQSEFVQRDLQHVVLLLRPSQEGLLRELKEEMRSQNAREPFPNLYHRHDEVKKSLAKLRKTLLLGKGDGAVLDDIEDDEEGLLPIPEYIFPERARLVEAFYGPEAESFEENQLLARRIQVTKNMVAFSRLCEPNRRGKRVNWEADEKRRRKRITP</sequence>
<protein>
    <submittedName>
        <fullName evidence="1">Uncharacterized protein</fullName>
    </submittedName>
</protein>
<dbReference type="OrthoDB" id="4507027at2759"/>
<dbReference type="Pfam" id="PF11917">
    <property type="entry name" value="DUF3435"/>
    <property type="match status" value="1"/>
</dbReference>
<dbReference type="Proteomes" id="UP000243515">
    <property type="component" value="Unassembled WGS sequence"/>
</dbReference>
<evidence type="ECO:0000313" key="2">
    <source>
        <dbReference type="Proteomes" id="UP000243515"/>
    </source>
</evidence>
<name>A0A232LTC3_9EURO</name>
<accession>A0A232LTC3</accession>
<organism evidence="1 2">
    <name type="scientific">Elaphomyces granulatus</name>
    <dbReference type="NCBI Taxonomy" id="519963"/>
    <lineage>
        <taxon>Eukaryota</taxon>
        <taxon>Fungi</taxon>
        <taxon>Dikarya</taxon>
        <taxon>Ascomycota</taxon>
        <taxon>Pezizomycotina</taxon>
        <taxon>Eurotiomycetes</taxon>
        <taxon>Eurotiomycetidae</taxon>
        <taxon>Eurotiales</taxon>
        <taxon>Elaphomycetaceae</taxon>
        <taxon>Elaphomyces</taxon>
    </lineage>
</organism>
<reference evidence="1 2" key="1">
    <citation type="journal article" date="2015" name="Environ. Microbiol.">
        <title>Metagenome sequence of Elaphomyces granulatus from sporocarp tissue reveals Ascomycota ectomycorrhizal fingerprints of genome expansion and a Proteobacteria-rich microbiome.</title>
        <authorList>
            <person name="Quandt C.A."/>
            <person name="Kohler A."/>
            <person name="Hesse C.N."/>
            <person name="Sharpton T.J."/>
            <person name="Martin F."/>
            <person name="Spatafora J.W."/>
        </authorList>
    </citation>
    <scope>NUCLEOTIDE SEQUENCE [LARGE SCALE GENOMIC DNA]</scope>
    <source>
        <strain evidence="1 2">OSC145934</strain>
    </source>
</reference>
<dbReference type="AlphaFoldDB" id="A0A232LTC3"/>
<dbReference type="EMBL" id="NPHW01005156">
    <property type="protein sequence ID" value="OXV07057.1"/>
    <property type="molecule type" value="Genomic_DNA"/>
</dbReference>
<dbReference type="PANTHER" id="PTHR37535:SF4">
    <property type="entry name" value="FLUG DOMAIN-CONTAINING PROTEIN"/>
    <property type="match status" value="1"/>
</dbReference>
<comment type="caution">
    <text evidence="1">The sequence shown here is derived from an EMBL/GenBank/DDBJ whole genome shotgun (WGS) entry which is preliminary data.</text>
</comment>